<dbReference type="AlphaFoldDB" id="A0A9Q4C5G2"/>
<evidence type="ECO:0000313" key="1">
    <source>
        <dbReference type="EMBL" id="MCX2818641.1"/>
    </source>
</evidence>
<accession>A0A9Q4C5G2</accession>
<protein>
    <submittedName>
        <fullName evidence="1">Uncharacterized protein</fullName>
    </submittedName>
</protein>
<sequence length="203" mass="22500">METGREVQVGERGNVDRRMAGKAVAVVDTNVLLNLAIPVVDNRSKAPTGEDPFKTLLVSYDIHVPDSVLGEVTDASGGDDLLSQAAKLVLRAADSLTTHDVRDEVGEPVDYGLDRGESEAIWLTNNRNVDFLITDDFGSTKYLLLNLALEDRNKLFTTPHILCTLAADGALHPEYVEEALTYYFETKSWDGKYVGLLRERYLR</sequence>
<evidence type="ECO:0000313" key="2">
    <source>
        <dbReference type="Proteomes" id="UP001149411"/>
    </source>
</evidence>
<dbReference type="RefSeq" id="WP_266086484.1">
    <property type="nucleotide sequence ID" value="NZ_RKLV01000004.1"/>
</dbReference>
<dbReference type="EMBL" id="RKLV01000004">
    <property type="protein sequence ID" value="MCX2818641.1"/>
    <property type="molecule type" value="Genomic_DNA"/>
</dbReference>
<organism evidence="1 2">
    <name type="scientific">Halorutilus salinus</name>
    <dbReference type="NCBI Taxonomy" id="2487751"/>
    <lineage>
        <taxon>Archaea</taxon>
        <taxon>Methanobacteriati</taxon>
        <taxon>Methanobacteriota</taxon>
        <taxon>Stenosarchaea group</taxon>
        <taxon>Halobacteria</taxon>
        <taxon>Halorutilales</taxon>
        <taxon>Halorutilaceae</taxon>
        <taxon>Halorutilus</taxon>
    </lineage>
</organism>
<gene>
    <name evidence="1" type="ORF">EGH25_04655</name>
</gene>
<comment type="caution">
    <text evidence="1">The sequence shown here is derived from an EMBL/GenBank/DDBJ whole genome shotgun (WGS) entry which is preliminary data.</text>
</comment>
<proteinExistence type="predicted"/>
<name>A0A9Q4C5G2_9EURY</name>
<keyword evidence="2" id="KW-1185">Reference proteome</keyword>
<reference evidence="1" key="1">
    <citation type="submission" date="2022-09" db="EMBL/GenBank/DDBJ databases">
        <title>Haloadaptaus new haloarchaeum isolated from saline soil.</title>
        <authorList>
            <person name="Duran-Viseras A."/>
            <person name="Sanchez-Porro C."/>
            <person name="Ventosa A."/>
        </authorList>
    </citation>
    <scope>NUCLEOTIDE SEQUENCE</scope>
    <source>
        <strain evidence="1">F3-133</strain>
    </source>
</reference>
<dbReference type="Proteomes" id="UP001149411">
    <property type="component" value="Unassembled WGS sequence"/>
</dbReference>